<comment type="caution">
    <text evidence="2">The sequence shown here is derived from an EMBL/GenBank/DDBJ whole genome shotgun (WGS) entry which is preliminary data.</text>
</comment>
<name>A0A841RCE5_9SPIO</name>
<accession>A0A841RCE5</accession>
<evidence type="ECO:0000313" key="2">
    <source>
        <dbReference type="EMBL" id="MBB6480072.1"/>
    </source>
</evidence>
<organism evidence="2 3">
    <name type="scientific">Spirochaeta isovalerica</name>
    <dbReference type="NCBI Taxonomy" id="150"/>
    <lineage>
        <taxon>Bacteria</taxon>
        <taxon>Pseudomonadati</taxon>
        <taxon>Spirochaetota</taxon>
        <taxon>Spirochaetia</taxon>
        <taxon>Spirochaetales</taxon>
        <taxon>Spirochaetaceae</taxon>
        <taxon>Spirochaeta</taxon>
    </lineage>
</organism>
<evidence type="ECO:0000313" key="3">
    <source>
        <dbReference type="Proteomes" id="UP000587760"/>
    </source>
</evidence>
<dbReference type="PANTHER" id="PTHR43575:SF1">
    <property type="entry name" value="PROTEIN ABCI7, CHLOROPLASTIC"/>
    <property type="match status" value="1"/>
</dbReference>
<sequence>MPVDVLDYKKTRADRLERSGLPDTKTERWRKFDISAITEADFAEAPLKTGEPSPRTVSQWENLTDKIEILNGSLNLPEKEKQALASRFSFVENRDQIGKAGDERGAFFYDLNSSLISDYSVITVKKGISGKPLYLPQHIEGDKNQIRTNPRLVIILEEGAELELIQSFSSSGKPAVFHNSVTEIIMNKNSRLDHLVLQEERDEAHVFNHLFIRQMTGSRYHGRNLINGGKLSRNEYHIALKEENCETQVDSLYLGKGERNHNSDVTVYHDAPLCTSRTESRAIALDKGMGTFRGYALIARDAQKSDAVQQFKTILLDDTAEINMEPQLEIWADDVKCSHGATVGSLDKKQLFYLQTRGFTEDQARRILLEAFASRLADGLDMGGIGPHIKEKISGLMEGLYE</sequence>
<keyword evidence="3" id="KW-1185">Reference proteome</keyword>
<dbReference type="InterPro" id="IPR055346">
    <property type="entry name" value="Fe-S_cluster_assembly_SufBD"/>
</dbReference>
<dbReference type="RefSeq" id="WP_184745878.1">
    <property type="nucleotide sequence ID" value="NZ_JACHGJ010000002.1"/>
</dbReference>
<dbReference type="InterPro" id="IPR037284">
    <property type="entry name" value="SUF_FeS_clus_asmbl_SufBD_sf"/>
</dbReference>
<proteinExistence type="predicted"/>
<dbReference type="SUPFAM" id="SSF101960">
    <property type="entry name" value="Stabilizer of iron transporter SufD"/>
    <property type="match status" value="1"/>
</dbReference>
<dbReference type="Pfam" id="PF01458">
    <property type="entry name" value="SUFBD_core"/>
    <property type="match status" value="1"/>
</dbReference>
<evidence type="ECO:0000259" key="1">
    <source>
        <dbReference type="Pfam" id="PF01458"/>
    </source>
</evidence>
<reference evidence="2 3" key="1">
    <citation type="submission" date="2020-08" db="EMBL/GenBank/DDBJ databases">
        <title>Genomic Encyclopedia of Type Strains, Phase IV (KMG-IV): sequencing the most valuable type-strain genomes for metagenomic binning, comparative biology and taxonomic classification.</title>
        <authorList>
            <person name="Goeker M."/>
        </authorList>
    </citation>
    <scope>NUCLEOTIDE SEQUENCE [LARGE SCALE GENOMIC DNA]</scope>
    <source>
        <strain evidence="2 3">DSM 2461</strain>
    </source>
</reference>
<feature type="domain" description="SUF system FeS cluster assembly SufBD core" evidence="1">
    <location>
        <begin position="146"/>
        <end position="372"/>
    </location>
</feature>
<dbReference type="EMBL" id="JACHGJ010000002">
    <property type="protein sequence ID" value="MBB6480072.1"/>
    <property type="molecule type" value="Genomic_DNA"/>
</dbReference>
<dbReference type="NCBIfam" id="TIGR01981">
    <property type="entry name" value="sufD"/>
    <property type="match status" value="1"/>
</dbReference>
<dbReference type="InterPro" id="IPR000825">
    <property type="entry name" value="SUF_FeS_clus_asmbl_SufBD_core"/>
</dbReference>
<dbReference type="InterPro" id="IPR011542">
    <property type="entry name" value="SUF_FeS_clus_asmbl_SufD"/>
</dbReference>
<dbReference type="GO" id="GO:0016226">
    <property type="term" value="P:iron-sulfur cluster assembly"/>
    <property type="evidence" value="ECO:0007669"/>
    <property type="project" value="InterPro"/>
</dbReference>
<dbReference type="AlphaFoldDB" id="A0A841RCE5"/>
<protein>
    <submittedName>
        <fullName evidence="2">Fe-S cluster assembly protein SufD</fullName>
    </submittedName>
</protein>
<gene>
    <name evidence="2" type="ORF">HNR50_001730</name>
</gene>
<dbReference type="PANTHER" id="PTHR43575">
    <property type="entry name" value="PROTEIN ABCI7, CHLOROPLASTIC"/>
    <property type="match status" value="1"/>
</dbReference>
<dbReference type="Proteomes" id="UP000587760">
    <property type="component" value="Unassembled WGS sequence"/>
</dbReference>